<evidence type="ECO:0000256" key="6">
    <source>
        <dbReference type="ARBA" id="ARBA00022989"/>
    </source>
</evidence>
<protein>
    <recommendedName>
        <fullName evidence="9">Transmembrane 9 superfamily member</fullName>
    </recommendedName>
</protein>
<keyword evidence="7" id="KW-0333">Golgi apparatus</keyword>
<dbReference type="PANTHER" id="PTHR10766:SF55">
    <property type="entry name" value="TRANSMEMBRANE 9 SUPERFAMILY MEMBER 4"/>
    <property type="match status" value="1"/>
</dbReference>
<feature type="transmembrane region" description="Helical" evidence="9">
    <location>
        <begin position="426"/>
        <end position="448"/>
    </location>
</feature>
<feature type="transmembrane region" description="Helical" evidence="9">
    <location>
        <begin position="323"/>
        <end position="344"/>
    </location>
</feature>
<evidence type="ECO:0000256" key="4">
    <source>
        <dbReference type="ARBA" id="ARBA00022692"/>
    </source>
</evidence>
<feature type="transmembrane region" description="Helical" evidence="9">
    <location>
        <begin position="655"/>
        <end position="685"/>
    </location>
</feature>
<dbReference type="PANTHER" id="PTHR10766">
    <property type="entry name" value="TRANSMEMBRANE 9 SUPERFAMILY PROTEIN"/>
    <property type="match status" value="1"/>
</dbReference>
<organism evidence="10 11">
    <name type="scientific">Lachancea fermentati</name>
    <name type="common">Zygosaccharomyces fermentati</name>
    <dbReference type="NCBI Taxonomy" id="4955"/>
    <lineage>
        <taxon>Eukaryota</taxon>
        <taxon>Fungi</taxon>
        <taxon>Dikarya</taxon>
        <taxon>Ascomycota</taxon>
        <taxon>Saccharomycotina</taxon>
        <taxon>Saccharomycetes</taxon>
        <taxon>Saccharomycetales</taxon>
        <taxon>Saccharomycetaceae</taxon>
        <taxon>Lachancea</taxon>
    </lineage>
</organism>
<name>A0A1G4M8A7_LACFM</name>
<keyword evidence="5 9" id="KW-0732">Signal</keyword>
<dbReference type="GO" id="GO:0016020">
    <property type="term" value="C:membrane"/>
    <property type="evidence" value="ECO:0007669"/>
    <property type="project" value="UniProtKB-SubCell"/>
</dbReference>
<evidence type="ECO:0000256" key="1">
    <source>
        <dbReference type="ARBA" id="ARBA00004141"/>
    </source>
</evidence>
<dbReference type="OMA" id="CPGASKD"/>
<feature type="transmembrane region" description="Helical" evidence="9">
    <location>
        <begin position="631"/>
        <end position="649"/>
    </location>
</feature>
<evidence type="ECO:0000256" key="3">
    <source>
        <dbReference type="ARBA" id="ARBA00005227"/>
    </source>
</evidence>
<evidence type="ECO:0000256" key="8">
    <source>
        <dbReference type="ARBA" id="ARBA00023136"/>
    </source>
</evidence>
<feature type="transmembrane region" description="Helical" evidence="9">
    <location>
        <begin position="356"/>
        <end position="379"/>
    </location>
</feature>
<evidence type="ECO:0000256" key="9">
    <source>
        <dbReference type="RuleBase" id="RU363079"/>
    </source>
</evidence>
<gene>
    <name evidence="10" type="ORF">LAFE_0B09164G</name>
</gene>
<feature type="transmembrane region" description="Helical" evidence="9">
    <location>
        <begin position="391"/>
        <end position="414"/>
    </location>
</feature>
<dbReference type="GO" id="GO:0005794">
    <property type="term" value="C:Golgi apparatus"/>
    <property type="evidence" value="ECO:0007669"/>
    <property type="project" value="UniProtKB-SubCell"/>
</dbReference>
<dbReference type="AlphaFoldDB" id="A0A1G4M8A7"/>
<dbReference type="EMBL" id="LT598489">
    <property type="protein sequence ID" value="SCW00087.1"/>
    <property type="molecule type" value="Genomic_DNA"/>
</dbReference>
<keyword evidence="4 9" id="KW-0812">Transmembrane</keyword>
<accession>A0A1G4M8A7</accession>
<keyword evidence="8 9" id="KW-0472">Membrane</keyword>
<reference evidence="11" key="1">
    <citation type="submission" date="2016-03" db="EMBL/GenBank/DDBJ databases">
        <authorList>
            <person name="Devillers H."/>
        </authorList>
    </citation>
    <scope>NUCLEOTIDE SEQUENCE [LARGE SCALE GENOMIC DNA]</scope>
</reference>
<evidence type="ECO:0000256" key="2">
    <source>
        <dbReference type="ARBA" id="ARBA00004555"/>
    </source>
</evidence>
<keyword evidence="6 9" id="KW-1133">Transmembrane helix</keyword>
<dbReference type="Proteomes" id="UP000190831">
    <property type="component" value="Chromosome B"/>
</dbReference>
<feature type="chain" id="PRO_5009028966" description="Transmembrane 9 superfamily member" evidence="9">
    <location>
        <begin position="28"/>
        <end position="695"/>
    </location>
</feature>
<dbReference type="Pfam" id="PF02990">
    <property type="entry name" value="EMP70"/>
    <property type="match status" value="1"/>
</dbReference>
<feature type="transmembrane region" description="Helical" evidence="9">
    <location>
        <begin position="273"/>
        <end position="296"/>
    </location>
</feature>
<dbReference type="OrthoDB" id="1666796at2759"/>
<comment type="similarity">
    <text evidence="3 9">Belongs to the nonaspanin (TM9SF) (TC 9.A.2) family.</text>
</comment>
<feature type="transmembrane region" description="Helical" evidence="9">
    <location>
        <begin position="535"/>
        <end position="565"/>
    </location>
</feature>
<keyword evidence="11" id="KW-1185">Reference proteome</keyword>
<evidence type="ECO:0000256" key="7">
    <source>
        <dbReference type="ARBA" id="ARBA00023034"/>
    </source>
</evidence>
<dbReference type="InterPro" id="IPR004240">
    <property type="entry name" value="EMP70"/>
</dbReference>
<evidence type="ECO:0000256" key="5">
    <source>
        <dbReference type="ARBA" id="ARBA00022729"/>
    </source>
</evidence>
<dbReference type="GO" id="GO:0072657">
    <property type="term" value="P:protein localization to membrane"/>
    <property type="evidence" value="ECO:0007669"/>
    <property type="project" value="TreeGrafter"/>
</dbReference>
<comment type="subcellular location">
    <subcellularLocation>
        <location evidence="2">Golgi apparatus</location>
    </subcellularLocation>
    <subcellularLocation>
        <location evidence="1">Membrane</location>
        <topology evidence="1">Multi-pass membrane protein</topology>
    </subcellularLocation>
</comment>
<proteinExistence type="inferred from homology"/>
<feature type="transmembrane region" description="Helical" evidence="9">
    <location>
        <begin position="503"/>
        <end position="529"/>
    </location>
</feature>
<sequence>MKLKSKLTVFLCFTAALVWVIARTGRANGPRHMSELGWIQPNVYSNGDDVNILVNKVESDVTQFPYSYYELPFVCPPREEKKPLHLSLNEVFRGDRKWESDYKLKFGEDQPCVRLCDRKTQPEGLRKADELIRQRYIAQWLIDDELPAATTFISKRDQKKYYAAGFPLGYVDTDSNKAFLYNHVSLVVRYHTIDINKHTIVGFEVYPKSVSDYHCPGFSEEYEGYELDTDASEVTYIPFTYAVFWREEFKVDWAHRWKFFMNSDVSREKSSQFHWISLTNSVIVVALMTSFLALILTRVRSDDNAYSVAATWLSEKSPLLGHLNLFTSMGIQFLFTVLGSLIISCSLNKLHNVRNSVLSMALVFFILGAYGASFTGSLLSAGLFTNFGISVLYGSGLPAFTLCIVLILNCIVWAKDSTNALPFGTIVLLIAIYFVVCVPLSVLGAVSAKKLRNDFSKQVILGDTKPSRFFLLNMNYNSDFSSSSIESNKTAIKNTPFILRNPILLTLIAGAPPLTVIYVELLFVYKFLWLEKTSFYYLCGFLLANIFLLCIIVCEISMIVCYLLMIHELPDLCGSTSRTGEPKNLSISWKTSFSLSGLRLLFEEVRNSVVWHFEGAFSTWRWKTFQAGGSVAWYFELYSLYYLVFVLHLRDFSSILLFVCYTALFNIMCWCAFGALGYLSSCWFLSRICNSRKVL</sequence>
<evidence type="ECO:0000313" key="10">
    <source>
        <dbReference type="EMBL" id="SCW00087.1"/>
    </source>
</evidence>
<evidence type="ECO:0000313" key="11">
    <source>
        <dbReference type="Proteomes" id="UP000190831"/>
    </source>
</evidence>
<feature type="signal peptide" evidence="9">
    <location>
        <begin position="1"/>
        <end position="27"/>
    </location>
</feature>